<sequence>MDPSGRKKMKQHGKDGEELERSDLSSEVEIALKSCRPNAALTATKEVQDDLNMIIDSGYFYALVSEPTVGETKLETIIRQLTTKKGQRADTCDDRGECIIRDFHDCPLTTSISIVFADYGSDLGSGSTV</sequence>
<evidence type="ECO:0000313" key="3">
    <source>
        <dbReference type="Proteomes" id="UP000036987"/>
    </source>
</evidence>
<dbReference type="AlphaFoldDB" id="A0A0K9PBE1"/>
<evidence type="ECO:0000313" key="2">
    <source>
        <dbReference type="EMBL" id="KMZ66276.1"/>
    </source>
</evidence>
<protein>
    <submittedName>
        <fullName evidence="2">Uncharacterized protein</fullName>
    </submittedName>
</protein>
<reference evidence="3" key="1">
    <citation type="journal article" date="2016" name="Nature">
        <title>The genome of the seagrass Zostera marina reveals angiosperm adaptation to the sea.</title>
        <authorList>
            <person name="Olsen J.L."/>
            <person name="Rouze P."/>
            <person name="Verhelst B."/>
            <person name="Lin Y.-C."/>
            <person name="Bayer T."/>
            <person name="Collen J."/>
            <person name="Dattolo E."/>
            <person name="De Paoli E."/>
            <person name="Dittami S."/>
            <person name="Maumus F."/>
            <person name="Michel G."/>
            <person name="Kersting A."/>
            <person name="Lauritano C."/>
            <person name="Lohaus R."/>
            <person name="Toepel M."/>
            <person name="Tonon T."/>
            <person name="Vanneste K."/>
            <person name="Amirebrahimi M."/>
            <person name="Brakel J."/>
            <person name="Bostroem C."/>
            <person name="Chovatia M."/>
            <person name="Grimwood J."/>
            <person name="Jenkins J.W."/>
            <person name="Jueterbock A."/>
            <person name="Mraz A."/>
            <person name="Stam W.T."/>
            <person name="Tice H."/>
            <person name="Bornberg-Bauer E."/>
            <person name="Green P.J."/>
            <person name="Pearson G.A."/>
            <person name="Procaccini G."/>
            <person name="Duarte C.M."/>
            <person name="Schmutz J."/>
            <person name="Reusch T.B.H."/>
            <person name="Van de Peer Y."/>
        </authorList>
    </citation>
    <scope>NUCLEOTIDE SEQUENCE [LARGE SCALE GENOMIC DNA]</scope>
    <source>
        <strain evidence="3">cv. Finnish</strain>
    </source>
</reference>
<accession>A0A0K9PBE1</accession>
<dbReference type="Proteomes" id="UP000036987">
    <property type="component" value="Unassembled WGS sequence"/>
</dbReference>
<keyword evidence="3" id="KW-1185">Reference proteome</keyword>
<gene>
    <name evidence="2" type="ORF">ZOSMA_2G02880</name>
</gene>
<comment type="caution">
    <text evidence="2">The sequence shown here is derived from an EMBL/GenBank/DDBJ whole genome shotgun (WGS) entry which is preliminary data.</text>
</comment>
<evidence type="ECO:0000256" key="1">
    <source>
        <dbReference type="SAM" id="MobiDB-lite"/>
    </source>
</evidence>
<dbReference type="STRING" id="29655.A0A0K9PBE1"/>
<feature type="region of interest" description="Disordered" evidence="1">
    <location>
        <begin position="1"/>
        <end position="24"/>
    </location>
</feature>
<feature type="compositionally biased region" description="Basic residues" evidence="1">
    <location>
        <begin position="1"/>
        <end position="11"/>
    </location>
</feature>
<dbReference type="EMBL" id="LFYR01000981">
    <property type="protein sequence ID" value="KMZ66276.1"/>
    <property type="molecule type" value="Genomic_DNA"/>
</dbReference>
<dbReference type="OrthoDB" id="1747625at2759"/>
<name>A0A0K9PBE1_ZOSMR</name>
<proteinExistence type="predicted"/>
<organism evidence="2 3">
    <name type="scientific">Zostera marina</name>
    <name type="common">Eelgrass</name>
    <dbReference type="NCBI Taxonomy" id="29655"/>
    <lineage>
        <taxon>Eukaryota</taxon>
        <taxon>Viridiplantae</taxon>
        <taxon>Streptophyta</taxon>
        <taxon>Embryophyta</taxon>
        <taxon>Tracheophyta</taxon>
        <taxon>Spermatophyta</taxon>
        <taxon>Magnoliopsida</taxon>
        <taxon>Liliopsida</taxon>
        <taxon>Zosteraceae</taxon>
        <taxon>Zostera</taxon>
    </lineage>
</organism>
<feature type="compositionally biased region" description="Basic and acidic residues" evidence="1">
    <location>
        <begin position="12"/>
        <end position="24"/>
    </location>
</feature>